<comment type="caution">
    <text evidence="10">The sequence shown here is derived from an EMBL/GenBank/DDBJ whole genome shotgun (WGS) entry which is preliminary data.</text>
</comment>
<evidence type="ECO:0000313" key="10">
    <source>
        <dbReference type="EMBL" id="CAI6354608.1"/>
    </source>
</evidence>
<dbReference type="PIRSF" id="PIRSF001251">
    <property type="entry name" value="AMP_deaminase_met"/>
    <property type="match status" value="1"/>
</dbReference>
<evidence type="ECO:0000256" key="3">
    <source>
        <dbReference type="ARBA" id="ARBA00006676"/>
    </source>
</evidence>
<evidence type="ECO:0000256" key="9">
    <source>
        <dbReference type="SAM" id="MobiDB-lite"/>
    </source>
</evidence>
<sequence>MSMLTATKKTNIEDDAALLSTVTTNSILNQLRADSEYDEEDDELTTRPTPTGSPPPVSVTTANSADSDDDEIMASSPPPQTSSAGLPGNMTPATGAPPAADLASGGGTSSYHIPQFPIERIESKMAAISSSLAKEMDEKRAAAAALGYPQSTMNKDDRQLYGDGVSISAQSSTTAGIEKQLPSTTGAQWQQNLSEDNEGQYDFVPHFQRVSIGGEDNNGVPLEDLHWASQQLMEALHIRERYMRVSHQSFPNITSKFFHKKHPKPQGGDPSSPSSGNASVLHSSDSVTDVSAGGDSNNKSEIRQPYPRARVIKHEDRQSIADIRKRVSVSDLGTTQSRKSSYNPWADRRSSTMDDAFTDQLLFDIAYGQYDHPVHPPASVGDPWQCDFPPSLGFTIRAKDGVFQMYSSPDSETPVQGFPYPNLETFCRDMQRLCTMISDGPLKSFCYRRLSYLSSKFQLHVLLNELRELASQKAIPHRDFYNIRKVDTHIHAASCMNQKHLLRFIKKTLKNHSDEVVSAGGMTLKQVFESMKLTSYDLTVDMLDVHADRNTFHRFDKFNSKYNPIGESRLREVFLKTDNYTGGKYFARVINEVAADLEESKYQNAELRLSIYGKSRDEWDKLAKWAISNRVYSDNVRWLVQIPRLFDIFRSNNILDNFQQLLDNVFLPLFEATNDPNSHPDLHRFLQHVVGFDSVDDESKPENPFVDREVPKPAQWRETDNPPYAYYQYYMYANMTVLNHLRIKQGFNTFVLRPHCGEAGAVQHLKSACTSILVLCCPNWYSHVTFVKQFMVLNYHRNPLPEYLARGLVISLSTDDPLQFHFTKEPLMEEYSIAAQVWKLSACDMSELARNSVLMSGFPHRIKQYWLGPNYTKEGVAGNDISRTNVPDIRVAYRNETLLDELAVIFGSMPTNATTNTNSGTPTVPSS</sequence>
<dbReference type="PROSITE" id="PS00485">
    <property type="entry name" value="A_DEAMINASE"/>
    <property type="match status" value="1"/>
</dbReference>
<name>A0AAV0WFQ6_9HEMI</name>
<organism evidence="10 11">
    <name type="scientific">Macrosiphum euphorbiae</name>
    <name type="common">potato aphid</name>
    <dbReference type="NCBI Taxonomy" id="13131"/>
    <lineage>
        <taxon>Eukaryota</taxon>
        <taxon>Metazoa</taxon>
        <taxon>Ecdysozoa</taxon>
        <taxon>Arthropoda</taxon>
        <taxon>Hexapoda</taxon>
        <taxon>Insecta</taxon>
        <taxon>Pterygota</taxon>
        <taxon>Neoptera</taxon>
        <taxon>Paraneoptera</taxon>
        <taxon>Hemiptera</taxon>
        <taxon>Sternorrhyncha</taxon>
        <taxon>Aphidomorpha</taxon>
        <taxon>Aphidoidea</taxon>
        <taxon>Aphididae</taxon>
        <taxon>Macrosiphini</taxon>
        <taxon>Macrosiphum</taxon>
    </lineage>
</organism>
<comment type="cofactor">
    <cofactor evidence="1 8">
        <name>Zn(2+)</name>
        <dbReference type="ChEBI" id="CHEBI:29105"/>
    </cofactor>
</comment>
<evidence type="ECO:0000256" key="1">
    <source>
        <dbReference type="ARBA" id="ARBA00001947"/>
    </source>
</evidence>
<dbReference type="InterPro" id="IPR032466">
    <property type="entry name" value="Metal_Hydrolase"/>
</dbReference>
<feature type="region of interest" description="Disordered" evidence="9">
    <location>
        <begin position="257"/>
        <end position="317"/>
    </location>
</feature>
<evidence type="ECO:0000256" key="6">
    <source>
        <dbReference type="ARBA" id="ARBA00022801"/>
    </source>
</evidence>
<reference evidence="10 11" key="1">
    <citation type="submission" date="2023-01" db="EMBL/GenBank/DDBJ databases">
        <authorList>
            <person name="Whitehead M."/>
        </authorList>
    </citation>
    <scope>NUCLEOTIDE SEQUENCE [LARGE SCALE GENOMIC DNA]</scope>
</reference>
<keyword evidence="11" id="KW-1185">Reference proteome</keyword>
<evidence type="ECO:0000256" key="8">
    <source>
        <dbReference type="PIRNR" id="PIRNR001251"/>
    </source>
</evidence>
<dbReference type="GO" id="GO:0046872">
    <property type="term" value="F:metal ion binding"/>
    <property type="evidence" value="ECO:0007669"/>
    <property type="project" value="UniProtKB-KW"/>
</dbReference>
<dbReference type="InterPro" id="IPR006650">
    <property type="entry name" value="A/AMP_deam_AS"/>
</dbReference>
<evidence type="ECO:0000256" key="7">
    <source>
        <dbReference type="ARBA" id="ARBA00022833"/>
    </source>
</evidence>
<feature type="region of interest" description="Disordered" evidence="9">
    <location>
        <begin position="30"/>
        <end position="108"/>
    </location>
</feature>
<dbReference type="SUPFAM" id="SSF51556">
    <property type="entry name" value="Metallo-dependent hydrolases"/>
    <property type="match status" value="1"/>
</dbReference>
<evidence type="ECO:0000313" key="11">
    <source>
        <dbReference type="Proteomes" id="UP001160148"/>
    </source>
</evidence>
<evidence type="ECO:0000256" key="4">
    <source>
        <dbReference type="ARBA" id="ARBA00012775"/>
    </source>
</evidence>
<evidence type="ECO:0000256" key="5">
    <source>
        <dbReference type="ARBA" id="ARBA00022723"/>
    </source>
</evidence>
<protein>
    <recommendedName>
        <fullName evidence="4 8">AMP deaminase</fullName>
        <ecNumber evidence="4 8">3.5.4.6</ecNumber>
    </recommendedName>
</protein>
<dbReference type="PANTHER" id="PTHR11359">
    <property type="entry name" value="AMP DEAMINASE"/>
    <property type="match status" value="1"/>
</dbReference>
<dbReference type="GO" id="GO:0003876">
    <property type="term" value="F:AMP deaminase activity"/>
    <property type="evidence" value="ECO:0007669"/>
    <property type="project" value="UniProtKB-EC"/>
</dbReference>
<comment type="pathway">
    <text evidence="2">Purine metabolism; IMP biosynthesis via salvage pathway; IMP from AMP: step 1/1.</text>
</comment>
<keyword evidence="5 8" id="KW-0479">Metal-binding</keyword>
<dbReference type="InterPro" id="IPR006329">
    <property type="entry name" value="AMPD"/>
</dbReference>
<dbReference type="Gene3D" id="3.20.20.140">
    <property type="entry name" value="Metal-dependent hydrolases"/>
    <property type="match status" value="2"/>
</dbReference>
<feature type="compositionally biased region" description="Low complexity" evidence="9">
    <location>
        <begin position="265"/>
        <end position="276"/>
    </location>
</feature>
<dbReference type="GO" id="GO:0046033">
    <property type="term" value="P:AMP metabolic process"/>
    <property type="evidence" value="ECO:0007669"/>
    <property type="project" value="TreeGrafter"/>
</dbReference>
<keyword evidence="7" id="KW-0862">Zinc</keyword>
<dbReference type="GO" id="GO:0032264">
    <property type="term" value="P:IMP salvage"/>
    <property type="evidence" value="ECO:0007669"/>
    <property type="project" value="InterPro"/>
</dbReference>
<dbReference type="EC" id="3.5.4.6" evidence="4 8"/>
<comment type="similarity">
    <text evidence="3 8">Belongs to the metallo-dependent hydrolases superfamily. Adenosine and AMP deaminases family.</text>
</comment>
<comment type="catalytic activity">
    <reaction evidence="8">
        <text>AMP + H2O + H(+) = IMP + NH4(+)</text>
        <dbReference type="Rhea" id="RHEA:14777"/>
        <dbReference type="ChEBI" id="CHEBI:15377"/>
        <dbReference type="ChEBI" id="CHEBI:15378"/>
        <dbReference type="ChEBI" id="CHEBI:28938"/>
        <dbReference type="ChEBI" id="CHEBI:58053"/>
        <dbReference type="ChEBI" id="CHEBI:456215"/>
        <dbReference type="EC" id="3.5.4.6"/>
    </reaction>
</comment>
<proteinExistence type="inferred from homology"/>
<gene>
    <name evidence="10" type="ORF">MEUPH1_LOCUS10579</name>
</gene>
<dbReference type="EMBL" id="CARXXK010000002">
    <property type="protein sequence ID" value="CAI6354608.1"/>
    <property type="molecule type" value="Genomic_DNA"/>
</dbReference>
<dbReference type="Pfam" id="PF19326">
    <property type="entry name" value="AMP_deaminase"/>
    <property type="match status" value="2"/>
</dbReference>
<dbReference type="Proteomes" id="UP001160148">
    <property type="component" value="Unassembled WGS sequence"/>
</dbReference>
<keyword evidence="6 8" id="KW-0378">Hydrolase</keyword>
<evidence type="ECO:0000256" key="2">
    <source>
        <dbReference type="ARBA" id="ARBA00004955"/>
    </source>
</evidence>
<dbReference type="GO" id="GO:0005829">
    <property type="term" value="C:cytosol"/>
    <property type="evidence" value="ECO:0007669"/>
    <property type="project" value="TreeGrafter"/>
</dbReference>
<accession>A0AAV0WFQ6</accession>
<feature type="compositionally biased region" description="Polar residues" evidence="9">
    <location>
        <begin position="277"/>
        <end position="299"/>
    </location>
</feature>
<dbReference type="PANTHER" id="PTHR11359:SF0">
    <property type="entry name" value="AMP DEAMINASE"/>
    <property type="match status" value="1"/>
</dbReference>
<dbReference type="AlphaFoldDB" id="A0AAV0WFQ6"/>